<reference evidence="1" key="1">
    <citation type="submission" date="2021-06" db="EMBL/GenBank/DDBJ databases">
        <authorList>
            <person name="Kallberg Y."/>
            <person name="Tangrot J."/>
            <person name="Rosling A."/>
        </authorList>
    </citation>
    <scope>NUCLEOTIDE SEQUENCE</scope>
    <source>
        <strain evidence="1">UK204</strain>
    </source>
</reference>
<keyword evidence="2" id="KW-1185">Reference proteome</keyword>
<accession>A0A9N8ZAU9</accession>
<gene>
    <name evidence="1" type="ORF">FCALED_LOCUS2531</name>
</gene>
<dbReference type="AlphaFoldDB" id="A0A9N8ZAU9"/>
<organism evidence="1 2">
    <name type="scientific">Funneliformis caledonium</name>
    <dbReference type="NCBI Taxonomy" id="1117310"/>
    <lineage>
        <taxon>Eukaryota</taxon>
        <taxon>Fungi</taxon>
        <taxon>Fungi incertae sedis</taxon>
        <taxon>Mucoromycota</taxon>
        <taxon>Glomeromycotina</taxon>
        <taxon>Glomeromycetes</taxon>
        <taxon>Glomerales</taxon>
        <taxon>Glomeraceae</taxon>
        <taxon>Funneliformis</taxon>
    </lineage>
</organism>
<dbReference type="EMBL" id="CAJVPQ010000390">
    <property type="protein sequence ID" value="CAG8477345.1"/>
    <property type="molecule type" value="Genomic_DNA"/>
</dbReference>
<dbReference type="Proteomes" id="UP000789570">
    <property type="component" value="Unassembled WGS sequence"/>
</dbReference>
<evidence type="ECO:0000313" key="1">
    <source>
        <dbReference type="EMBL" id="CAG8477345.1"/>
    </source>
</evidence>
<sequence>MDDTVQIHTDNIPFTNTFNQNDMMSHKVPSSLSARSVTGQCQGVVIGSTR</sequence>
<name>A0A9N8ZAU9_9GLOM</name>
<comment type="caution">
    <text evidence="1">The sequence shown here is derived from an EMBL/GenBank/DDBJ whole genome shotgun (WGS) entry which is preliminary data.</text>
</comment>
<protein>
    <submittedName>
        <fullName evidence="1">11944_t:CDS:1</fullName>
    </submittedName>
</protein>
<evidence type="ECO:0000313" key="2">
    <source>
        <dbReference type="Proteomes" id="UP000789570"/>
    </source>
</evidence>
<proteinExistence type="predicted"/>